<evidence type="ECO:0000313" key="4">
    <source>
        <dbReference type="EMBL" id="MBI5975802.1"/>
    </source>
</evidence>
<comment type="caution">
    <text evidence="4">The sequence shown here is derived from an EMBL/GenBank/DDBJ whole genome shotgun (WGS) entry which is preliminary data.</text>
</comment>
<evidence type="ECO:0000313" key="2">
    <source>
        <dbReference type="EMBL" id="MBI5975072.1"/>
    </source>
</evidence>
<dbReference type="Pfam" id="PF13333">
    <property type="entry name" value="rve_2"/>
    <property type="match status" value="1"/>
</dbReference>
<keyword evidence="9" id="KW-1185">Reference proteome</keyword>
<evidence type="ECO:0000313" key="7">
    <source>
        <dbReference type="EMBL" id="MBI5976015.1"/>
    </source>
</evidence>
<gene>
    <name evidence="2" type="ORF">HHH54_05590</name>
    <name evidence="3" type="ORF">HHH54_05985</name>
    <name evidence="4" type="ORF">HHH54_09380</name>
    <name evidence="5" type="ORF">HHH54_10390</name>
    <name evidence="6" type="ORF">HHH54_10540</name>
    <name evidence="7" type="ORF">HHH54_10670</name>
    <name evidence="8" type="ORF">HHH54_10725</name>
</gene>
<dbReference type="Proteomes" id="UP000751852">
    <property type="component" value="Unassembled WGS sequence"/>
</dbReference>
<sequence>YINYYNNVRRKVNLKGKTPVEYRNLALGK</sequence>
<dbReference type="EMBL" id="JABANU010000011">
    <property type="protein sequence ID" value="MBI5975072.1"/>
    <property type="molecule type" value="Genomic_DNA"/>
</dbReference>
<evidence type="ECO:0000313" key="8">
    <source>
        <dbReference type="EMBL" id="MBI5976026.1"/>
    </source>
</evidence>
<evidence type="ECO:0000259" key="1">
    <source>
        <dbReference type="Pfam" id="PF13333"/>
    </source>
</evidence>
<accession>A0ABS0TBM1</accession>
<organism evidence="4 9">
    <name type="scientific">Staphylococcus canis</name>
    <dbReference type="NCBI Taxonomy" id="2724942"/>
    <lineage>
        <taxon>Bacteria</taxon>
        <taxon>Bacillati</taxon>
        <taxon>Bacillota</taxon>
        <taxon>Bacilli</taxon>
        <taxon>Bacillales</taxon>
        <taxon>Staphylococcaceae</taxon>
        <taxon>Staphylococcus</taxon>
    </lineage>
</organism>
<dbReference type="EMBL" id="JABANU010000044">
    <property type="protein sequence ID" value="MBI5976026.1"/>
    <property type="molecule type" value="Genomic_DNA"/>
</dbReference>
<dbReference type="EMBL" id="JABANU010000036">
    <property type="protein sequence ID" value="MBI5975967.1"/>
    <property type="molecule type" value="Genomic_DNA"/>
</dbReference>
<evidence type="ECO:0000313" key="9">
    <source>
        <dbReference type="Proteomes" id="UP000751852"/>
    </source>
</evidence>
<evidence type="ECO:0000313" key="5">
    <source>
        <dbReference type="EMBL" id="MBI5975967.1"/>
    </source>
</evidence>
<evidence type="ECO:0000313" key="3">
    <source>
        <dbReference type="EMBL" id="MBI5975151.1"/>
    </source>
</evidence>
<dbReference type="EMBL" id="JABANU010000040">
    <property type="protein sequence ID" value="MBI5975993.1"/>
    <property type="molecule type" value="Genomic_DNA"/>
</dbReference>
<dbReference type="EMBL" id="JABANU010000013">
    <property type="protein sequence ID" value="MBI5975151.1"/>
    <property type="molecule type" value="Genomic_DNA"/>
</dbReference>
<reference evidence="4 9" key="1">
    <citation type="submission" date="2020-04" db="EMBL/GenBank/DDBJ databases">
        <title>Staphylococcus species from domestic dog.</title>
        <authorList>
            <person name="Paterson G.K."/>
        </authorList>
    </citation>
    <scope>NUCLEOTIDE SEQUENCE [LARGE SCALE GENOMIC DNA]</scope>
    <source>
        <strain evidence="4 9">H16/1A</strain>
    </source>
</reference>
<proteinExistence type="predicted"/>
<feature type="non-terminal residue" evidence="4">
    <location>
        <position position="1"/>
    </location>
</feature>
<evidence type="ECO:0000313" key="6">
    <source>
        <dbReference type="EMBL" id="MBI5975993.1"/>
    </source>
</evidence>
<protein>
    <submittedName>
        <fullName evidence="4">IS3 family transposase</fullName>
    </submittedName>
</protein>
<dbReference type="EMBL" id="JABANU010000026">
    <property type="protein sequence ID" value="MBI5975802.1"/>
    <property type="molecule type" value="Genomic_DNA"/>
</dbReference>
<dbReference type="InterPro" id="IPR001584">
    <property type="entry name" value="Integrase_cat-core"/>
</dbReference>
<dbReference type="EMBL" id="JABANU010000043">
    <property type="protein sequence ID" value="MBI5976015.1"/>
    <property type="molecule type" value="Genomic_DNA"/>
</dbReference>
<feature type="domain" description="Integrase catalytic" evidence="1">
    <location>
        <begin position="1"/>
        <end position="27"/>
    </location>
</feature>
<name>A0ABS0TBM1_9STAP</name>